<dbReference type="Proteomes" id="UP001642520">
    <property type="component" value="Unassembled WGS sequence"/>
</dbReference>
<evidence type="ECO:0000313" key="2">
    <source>
        <dbReference type="Proteomes" id="UP001642520"/>
    </source>
</evidence>
<dbReference type="PANTHER" id="PTHR28589:SF1">
    <property type="entry name" value="SMALL RIBOSOMAL SUBUNIT PROTEIN MS34"/>
    <property type="match status" value="1"/>
</dbReference>
<dbReference type="PANTHER" id="PTHR28589">
    <property type="entry name" value="28S RIBOSOMAL PROTEIN S34, MITOCHONDRIAL"/>
    <property type="match status" value="1"/>
</dbReference>
<sequence>MPIIYVGRTHNQVGKALWEIVGNLKNHGVGRMIIRNNEQKYPEASYMRILKVVGLQDTSTHIHNPRQVMALVQKTFRGKTVSEPFQIDVTSCKTDYMLVPKDQEAKYLNSTQQPTVRIMPRTTDFPPLLKTILILNSKLINKDIPDLKLKIVYNLSGIKNYKVAEEGETPTETVSVKLGKPASPSLYADIKRENAS</sequence>
<name>A0ABP1NKB8_XYLVO</name>
<proteinExistence type="predicted"/>
<dbReference type="Pfam" id="PF16053">
    <property type="entry name" value="MRP-S34"/>
    <property type="match status" value="1"/>
</dbReference>
<organism evidence="1 2">
    <name type="scientific">Xylocopa violacea</name>
    <name type="common">Violet carpenter bee</name>
    <name type="synonym">Apis violacea</name>
    <dbReference type="NCBI Taxonomy" id="135666"/>
    <lineage>
        <taxon>Eukaryota</taxon>
        <taxon>Metazoa</taxon>
        <taxon>Ecdysozoa</taxon>
        <taxon>Arthropoda</taxon>
        <taxon>Hexapoda</taxon>
        <taxon>Insecta</taxon>
        <taxon>Pterygota</taxon>
        <taxon>Neoptera</taxon>
        <taxon>Endopterygota</taxon>
        <taxon>Hymenoptera</taxon>
        <taxon>Apocrita</taxon>
        <taxon>Aculeata</taxon>
        <taxon>Apoidea</taxon>
        <taxon>Anthophila</taxon>
        <taxon>Apidae</taxon>
        <taxon>Xylocopa</taxon>
        <taxon>Xylocopa</taxon>
    </lineage>
</organism>
<accession>A0ABP1NKB8</accession>
<protein>
    <submittedName>
        <fullName evidence="1">Uncharacterized protein</fullName>
    </submittedName>
</protein>
<reference evidence="1 2" key="1">
    <citation type="submission" date="2024-08" db="EMBL/GenBank/DDBJ databases">
        <authorList>
            <person name="Will J Nash"/>
            <person name="Angela Man"/>
            <person name="Seanna McTaggart"/>
            <person name="Kendall Baker"/>
            <person name="Tom Barker"/>
            <person name="Leah Catchpole"/>
            <person name="Alex Durrant"/>
            <person name="Karim Gharbi"/>
            <person name="Naomi Irish"/>
            <person name="Gemy Kaithakottil"/>
            <person name="Debby Ku"/>
            <person name="Aaliyah Providence"/>
            <person name="Felix Shaw"/>
            <person name="David Swarbreck"/>
            <person name="Chris Watkins"/>
            <person name="Ann M. McCartney"/>
            <person name="Giulio Formenti"/>
            <person name="Alice Mouton"/>
            <person name="Noel Vella"/>
            <person name="Bjorn M von Reumont"/>
            <person name="Adriana Vella"/>
            <person name="Wilfried Haerty"/>
        </authorList>
    </citation>
    <scope>NUCLEOTIDE SEQUENCE [LARGE SCALE GENOMIC DNA]</scope>
</reference>
<comment type="caution">
    <text evidence="1">The sequence shown here is derived from an EMBL/GenBank/DDBJ whole genome shotgun (WGS) entry which is preliminary data.</text>
</comment>
<dbReference type="EMBL" id="CAXAJV020001292">
    <property type="protein sequence ID" value="CAL7941479.1"/>
    <property type="molecule type" value="Genomic_DNA"/>
</dbReference>
<dbReference type="InterPro" id="IPR032053">
    <property type="entry name" value="Ribosomal_mS34"/>
</dbReference>
<evidence type="ECO:0000313" key="1">
    <source>
        <dbReference type="EMBL" id="CAL7941479.1"/>
    </source>
</evidence>
<keyword evidence="2" id="KW-1185">Reference proteome</keyword>
<gene>
    <name evidence="1" type="ORF">XYLVIOL_LOCUS5030</name>
</gene>